<evidence type="ECO:0000256" key="3">
    <source>
        <dbReference type="SAM" id="MobiDB-lite"/>
    </source>
</evidence>
<dbReference type="InterPro" id="IPR036028">
    <property type="entry name" value="SH3-like_dom_sf"/>
</dbReference>
<evidence type="ECO:0000256" key="1">
    <source>
        <dbReference type="ARBA" id="ARBA00022443"/>
    </source>
</evidence>
<dbReference type="GO" id="GO:0007015">
    <property type="term" value="P:actin filament organization"/>
    <property type="evidence" value="ECO:0007669"/>
    <property type="project" value="TreeGrafter"/>
</dbReference>
<feature type="region of interest" description="Disordered" evidence="3">
    <location>
        <begin position="52"/>
        <end position="79"/>
    </location>
</feature>
<proteinExistence type="predicted"/>
<evidence type="ECO:0000259" key="4">
    <source>
        <dbReference type="PROSITE" id="PS50002"/>
    </source>
</evidence>
<evidence type="ECO:0000256" key="2">
    <source>
        <dbReference type="PROSITE-ProRule" id="PRU00192"/>
    </source>
</evidence>
<dbReference type="SUPFAM" id="SSF50044">
    <property type="entry name" value="SH3-domain"/>
    <property type="match status" value="2"/>
</dbReference>
<dbReference type="SMART" id="SM00326">
    <property type="entry name" value="SH3"/>
    <property type="match status" value="2"/>
</dbReference>
<name>A0A1B6C146_9HEMI</name>
<keyword evidence="1 2" id="KW-0728">SH3 domain</keyword>
<feature type="region of interest" description="Disordered" evidence="3">
    <location>
        <begin position="1"/>
        <end position="40"/>
    </location>
</feature>
<gene>
    <name evidence="5" type="ORF">g.31136</name>
</gene>
<reference evidence="5" key="1">
    <citation type="submission" date="2015-12" db="EMBL/GenBank/DDBJ databases">
        <title>De novo transcriptome assembly of four potential Pierce s Disease insect vectors from Arizona vineyards.</title>
        <authorList>
            <person name="Tassone E.E."/>
        </authorList>
    </citation>
    <scope>NUCLEOTIDE SEQUENCE</scope>
</reference>
<feature type="compositionally biased region" description="Polar residues" evidence="3">
    <location>
        <begin position="25"/>
        <end position="40"/>
    </location>
</feature>
<dbReference type="GO" id="GO:0016192">
    <property type="term" value="P:vesicle-mediated transport"/>
    <property type="evidence" value="ECO:0007669"/>
    <property type="project" value="UniProtKB-ARBA"/>
</dbReference>
<dbReference type="CDD" id="cd00174">
    <property type="entry name" value="SH3"/>
    <property type="match status" value="2"/>
</dbReference>
<sequence>MAGNHQPEMKIPVRPAPAPPGMNGHSVNRKQMQSNFDNSILDNKTFFVSRSVYTSKAGEKKKPPPRPPPPKKDNQKTSLYIKTTDLFPKLFHRKANVEKSSSGNSFPITLDTPSTAVGALIDFHSPPSSPTLTTRSSSDGISINSFGSDSINHGINSNGSQVESGFEDDFDFFMASTVTTPTADSWSGTKSVDPFSPIKINSAGPVFDLSNEDPRARIVPTVQTNSVIKPTIIRAKNGKPLRPPPPNFTKSIGAVSGIGNVDMPSDWSPPMPCFPPPPPPPEALDLLANGPKLPPRPNTLLSDKTEKKRPYCIAQYDYEAGHSDDLSFKVNDVISLTDRVNEEWLRGRLMGKEGMFPASFVKIVVPLEENAHEGLDHYASVIALFTFKPETWDDLPFQEGDNVRILRRVNDNWLYGECNGRRGQFPASYVSDVSAFFPISKAAT</sequence>
<feature type="domain" description="SH3" evidence="4">
    <location>
        <begin position="307"/>
        <end position="366"/>
    </location>
</feature>
<dbReference type="PANTHER" id="PTHR14167">
    <property type="entry name" value="SH3 DOMAIN-CONTAINING"/>
    <property type="match status" value="1"/>
</dbReference>
<evidence type="ECO:0000313" key="5">
    <source>
        <dbReference type="EMBL" id="JAS07226.1"/>
    </source>
</evidence>
<dbReference type="InterPro" id="IPR001452">
    <property type="entry name" value="SH3_domain"/>
</dbReference>
<organism evidence="5">
    <name type="scientific">Clastoptera arizonana</name>
    <name type="common">Arizona spittle bug</name>
    <dbReference type="NCBI Taxonomy" id="38151"/>
    <lineage>
        <taxon>Eukaryota</taxon>
        <taxon>Metazoa</taxon>
        <taxon>Ecdysozoa</taxon>
        <taxon>Arthropoda</taxon>
        <taxon>Hexapoda</taxon>
        <taxon>Insecta</taxon>
        <taxon>Pterygota</taxon>
        <taxon>Neoptera</taxon>
        <taxon>Paraneoptera</taxon>
        <taxon>Hemiptera</taxon>
        <taxon>Auchenorrhyncha</taxon>
        <taxon>Cercopoidea</taxon>
        <taxon>Clastopteridae</taxon>
        <taxon>Clastoptera</taxon>
    </lineage>
</organism>
<dbReference type="PRINTS" id="PR00452">
    <property type="entry name" value="SH3DOMAIN"/>
</dbReference>
<dbReference type="AlphaFoldDB" id="A0A1B6C146"/>
<accession>A0A1B6C146</accession>
<feature type="domain" description="SH3" evidence="4">
    <location>
        <begin position="376"/>
        <end position="435"/>
    </location>
</feature>
<dbReference type="PRINTS" id="PR00499">
    <property type="entry name" value="P67PHOX"/>
</dbReference>
<dbReference type="InterPro" id="IPR050384">
    <property type="entry name" value="Endophilin_SH3RF"/>
</dbReference>
<dbReference type="Gene3D" id="2.30.30.40">
    <property type="entry name" value="SH3 Domains"/>
    <property type="match status" value="2"/>
</dbReference>
<dbReference type="Pfam" id="PF00018">
    <property type="entry name" value="SH3_1"/>
    <property type="match status" value="2"/>
</dbReference>
<dbReference type="FunFam" id="2.30.30.40:FF:000072">
    <property type="entry name" value="Unconventional Myosin IB"/>
    <property type="match status" value="1"/>
</dbReference>
<protein>
    <recommendedName>
        <fullName evidence="4">SH3 domain-containing protein</fullName>
    </recommendedName>
</protein>
<dbReference type="EMBL" id="GEDC01030072">
    <property type="protein sequence ID" value="JAS07226.1"/>
    <property type="molecule type" value="Transcribed_RNA"/>
</dbReference>
<dbReference type="PROSITE" id="PS50002">
    <property type="entry name" value="SH3"/>
    <property type="match status" value="2"/>
</dbReference>
<dbReference type="GO" id="GO:0016477">
    <property type="term" value="P:cell migration"/>
    <property type="evidence" value="ECO:0007669"/>
    <property type="project" value="TreeGrafter"/>
</dbReference>
<dbReference type="PANTHER" id="PTHR14167:SF92">
    <property type="entry name" value="CIN85 AND CD2AP RELATED, ISOFORM J"/>
    <property type="match status" value="1"/>
</dbReference>